<evidence type="ECO:0000313" key="2">
    <source>
        <dbReference type="Proteomes" id="UP001165101"/>
    </source>
</evidence>
<protein>
    <submittedName>
        <fullName evidence="1">Unnamed protein product</fullName>
    </submittedName>
</protein>
<proteinExistence type="predicted"/>
<organism evidence="1 2">
    <name type="scientific">Candida boidinii</name>
    <name type="common">Yeast</name>
    <dbReference type="NCBI Taxonomy" id="5477"/>
    <lineage>
        <taxon>Eukaryota</taxon>
        <taxon>Fungi</taxon>
        <taxon>Dikarya</taxon>
        <taxon>Ascomycota</taxon>
        <taxon>Saccharomycotina</taxon>
        <taxon>Pichiomycetes</taxon>
        <taxon>Pichiales</taxon>
        <taxon>Pichiaceae</taxon>
        <taxon>Ogataea</taxon>
        <taxon>Ogataea/Candida clade</taxon>
    </lineage>
</organism>
<reference evidence="1" key="1">
    <citation type="submission" date="2023-04" db="EMBL/GenBank/DDBJ databases">
        <title>Candida boidinii NBRC 1967.</title>
        <authorList>
            <person name="Ichikawa N."/>
            <person name="Sato H."/>
            <person name="Tonouchi N."/>
        </authorList>
    </citation>
    <scope>NUCLEOTIDE SEQUENCE</scope>
    <source>
        <strain evidence="1">NBRC 1967</strain>
    </source>
</reference>
<sequence>MFEDPMFQIDEESHDYKQLNPVKNPETDSANGTDGKRRGLTAVEELEEDSSDDELDNSDEDSDEDSSDEDQDEEHNKKN</sequence>
<dbReference type="Proteomes" id="UP001165101">
    <property type="component" value="Unassembled WGS sequence"/>
</dbReference>
<accession>A0ACB5UDT3</accession>
<keyword evidence="2" id="KW-1185">Reference proteome</keyword>
<dbReference type="EMBL" id="BSXV01009507">
    <property type="protein sequence ID" value="GMF07211.1"/>
    <property type="molecule type" value="Genomic_DNA"/>
</dbReference>
<name>A0ACB5UDT3_CANBO</name>
<evidence type="ECO:0000313" key="1">
    <source>
        <dbReference type="EMBL" id="GMF07211.1"/>
    </source>
</evidence>
<comment type="caution">
    <text evidence="1">The sequence shown here is derived from an EMBL/GenBank/DDBJ whole genome shotgun (WGS) entry which is preliminary data.</text>
</comment>
<gene>
    <name evidence="1" type="ORF">Cboi01_000675300</name>
</gene>